<evidence type="ECO:0000313" key="3">
    <source>
        <dbReference type="Proteomes" id="UP001165653"/>
    </source>
</evidence>
<dbReference type="Proteomes" id="UP001165653">
    <property type="component" value="Unassembled WGS sequence"/>
</dbReference>
<feature type="transmembrane region" description="Helical" evidence="1">
    <location>
        <begin position="20"/>
        <end position="39"/>
    </location>
</feature>
<name>A0ABT3FYE2_9BACT</name>
<dbReference type="Pfam" id="PF16316">
    <property type="entry name" value="DUF4956"/>
    <property type="match status" value="1"/>
</dbReference>
<keyword evidence="1" id="KW-0812">Transmembrane</keyword>
<dbReference type="RefSeq" id="WP_264511155.1">
    <property type="nucleotide sequence ID" value="NZ_JAPDDR010000002.1"/>
</dbReference>
<evidence type="ECO:0000313" key="2">
    <source>
        <dbReference type="EMBL" id="MCW1912596.1"/>
    </source>
</evidence>
<reference evidence="2" key="1">
    <citation type="submission" date="2022-10" db="EMBL/GenBank/DDBJ databases">
        <title>Luteolibacter sp. GHJ8, whole genome shotgun sequencing project.</title>
        <authorList>
            <person name="Zhao G."/>
            <person name="Shen L."/>
        </authorList>
    </citation>
    <scope>NUCLEOTIDE SEQUENCE</scope>
    <source>
        <strain evidence="2">GHJ8</strain>
    </source>
</reference>
<proteinExistence type="predicted"/>
<dbReference type="InterPro" id="IPR032531">
    <property type="entry name" value="DUF4956"/>
</dbReference>
<accession>A0ABT3FYE2</accession>
<evidence type="ECO:0000256" key="1">
    <source>
        <dbReference type="SAM" id="Phobius"/>
    </source>
</evidence>
<keyword evidence="1" id="KW-1133">Transmembrane helix</keyword>
<gene>
    <name evidence="2" type="ORF">OJ996_03355</name>
</gene>
<dbReference type="EMBL" id="JAPDDR010000002">
    <property type="protein sequence ID" value="MCW1912596.1"/>
    <property type="molecule type" value="Genomic_DNA"/>
</dbReference>
<feature type="transmembrane region" description="Helical" evidence="1">
    <location>
        <begin position="102"/>
        <end position="135"/>
    </location>
</feature>
<comment type="caution">
    <text evidence="2">The sequence shown here is derived from an EMBL/GenBank/DDBJ whole genome shotgun (WGS) entry which is preliminary data.</text>
</comment>
<feature type="transmembrane region" description="Helical" evidence="1">
    <location>
        <begin position="60"/>
        <end position="90"/>
    </location>
</feature>
<keyword evidence="1" id="KW-0472">Membrane</keyword>
<keyword evidence="3" id="KW-1185">Reference proteome</keyword>
<protein>
    <submittedName>
        <fullName evidence="2">DUF4956 domain-containing protein</fullName>
    </submittedName>
</protein>
<organism evidence="2 3">
    <name type="scientific">Luteolibacter rhizosphaerae</name>
    <dbReference type="NCBI Taxonomy" id="2989719"/>
    <lineage>
        <taxon>Bacteria</taxon>
        <taxon>Pseudomonadati</taxon>
        <taxon>Verrucomicrobiota</taxon>
        <taxon>Verrucomicrobiia</taxon>
        <taxon>Verrucomicrobiales</taxon>
        <taxon>Verrucomicrobiaceae</taxon>
        <taxon>Luteolibacter</taxon>
    </lineage>
</organism>
<sequence>MQLALALPEWMVPPNAIDPGSAALALLVTVVLACGIAWLHRFTARGAGHTQDYSHTLVMISVVTAALIMVVSKSVSIGLAMFAAFSLIRFPSSVGRSMDLAFAFFAIAVGMVAGSGHYFTAAFVTLLGAGVIFYLHSRNAFAPKRSSHMLTVSLAADSDFQSILSPVFANHTLESRLMATVPQDGSDRTLVRYGVVLKDGTRLPVLVEALHEVCGNHRILLEPTDQTFDLER</sequence>